<name>A0A8J4YIZ0_CHIOP</name>
<comment type="caution">
    <text evidence="2">The sequence shown here is derived from an EMBL/GenBank/DDBJ whole genome shotgun (WGS) entry which is preliminary data.</text>
</comment>
<accession>A0A8J4YIZ0</accession>
<keyword evidence="3" id="KW-1185">Reference proteome</keyword>
<gene>
    <name evidence="2" type="ORF">GWK47_031346</name>
</gene>
<dbReference type="PANTHER" id="PTHR47018">
    <property type="entry name" value="CXC DOMAIN-CONTAINING PROTEIN-RELATED"/>
    <property type="match status" value="1"/>
</dbReference>
<dbReference type="AlphaFoldDB" id="A0A8J4YIZ0"/>
<organism evidence="2 3">
    <name type="scientific">Chionoecetes opilio</name>
    <name type="common">Atlantic snow crab</name>
    <name type="synonym">Cancer opilio</name>
    <dbReference type="NCBI Taxonomy" id="41210"/>
    <lineage>
        <taxon>Eukaryota</taxon>
        <taxon>Metazoa</taxon>
        <taxon>Ecdysozoa</taxon>
        <taxon>Arthropoda</taxon>
        <taxon>Crustacea</taxon>
        <taxon>Multicrustacea</taxon>
        <taxon>Malacostraca</taxon>
        <taxon>Eumalacostraca</taxon>
        <taxon>Eucarida</taxon>
        <taxon>Decapoda</taxon>
        <taxon>Pleocyemata</taxon>
        <taxon>Brachyura</taxon>
        <taxon>Eubrachyura</taxon>
        <taxon>Majoidea</taxon>
        <taxon>Majidae</taxon>
        <taxon>Chionoecetes</taxon>
    </lineage>
</organism>
<dbReference type="Proteomes" id="UP000770661">
    <property type="component" value="Unassembled WGS sequence"/>
</dbReference>
<feature type="compositionally biased region" description="Polar residues" evidence="1">
    <location>
        <begin position="16"/>
        <end position="30"/>
    </location>
</feature>
<dbReference type="OrthoDB" id="5984884at2759"/>
<dbReference type="PANTHER" id="PTHR47018:SF3">
    <property type="entry name" value="MYCBP-ASSOCIATED PROTEIN"/>
    <property type="match status" value="1"/>
</dbReference>
<sequence length="148" mass="16193">MIKDQEVTADQETIEDQQVTDGPQEGQSENQDIRAKPVVGPERKPIITLDLDLYNCALQIQQSVGNDNWILRAGALHIAFAALHSLGKTVDGSGIDTCSIESGTYTSAALRGIYGDKAYKRGIEYHVTTCLAITMMRFDAMFSVISLL</sequence>
<evidence type="ECO:0000256" key="1">
    <source>
        <dbReference type="SAM" id="MobiDB-lite"/>
    </source>
</evidence>
<dbReference type="EMBL" id="JACEEZ010001622">
    <property type="protein sequence ID" value="KAG0728963.1"/>
    <property type="molecule type" value="Genomic_DNA"/>
</dbReference>
<proteinExistence type="predicted"/>
<reference evidence="2" key="1">
    <citation type="submission" date="2020-07" db="EMBL/GenBank/DDBJ databases">
        <title>The High-quality genome of the commercially important snow crab, Chionoecetes opilio.</title>
        <authorList>
            <person name="Jeong J.-H."/>
            <person name="Ryu S."/>
        </authorList>
    </citation>
    <scope>NUCLEOTIDE SEQUENCE</scope>
    <source>
        <strain evidence="2">MADBK_172401_WGS</strain>
        <tissue evidence="2">Digestive gland</tissue>
    </source>
</reference>
<evidence type="ECO:0000313" key="2">
    <source>
        <dbReference type="EMBL" id="KAG0728963.1"/>
    </source>
</evidence>
<evidence type="ECO:0000313" key="3">
    <source>
        <dbReference type="Proteomes" id="UP000770661"/>
    </source>
</evidence>
<protein>
    <submittedName>
        <fullName evidence="2">Uncharacterized protein</fullName>
    </submittedName>
</protein>
<feature type="region of interest" description="Disordered" evidence="1">
    <location>
        <begin position="1"/>
        <end position="36"/>
    </location>
</feature>